<dbReference type="SUPFAM" id="SSF54616">
    <property type="entry name" value="DNA-binding domain of Mlu1-box binding protein MBP1"/>
    <property type="match status" value="1"/>
</dbReference>
<dbReference type="PANTHER" id="PTHR43828">
    <property type="entry name" value="ASPARAGINASE"/>
    <property type="match status" value="1"/>
</dbReference>
<evidence type="ECO:0000313" key="3">
    <source>
        <dbReference type="EMBL" id="KAJ5087057.1"/>
    </source>
</evidence>
<dbReference type="GO" id="GO:0003677">
    <property type="term" value="F:DNA binding"/>
    <property type="evidence" value="ECO:0007669"/>
    <property type="project" value="InterPro"/>
</dbReference>
<dbReference type="Proteomes" id="UP001141434">
    <property type="component" value="Unassembled WGS sequence"/>
</dbReference>
<dbReference type="OrthoDB" id="5562739at2759"/>
<dbReference type="PANTHER" id="PTHR43828:SF5">
    <property type="entry name" value="TRANSCRIPTIONAL REPRESSOR XBP1"/>
    <property type="match status" value="1"/>
</dbReference>
<protein>
    <recommendedName>
        <fullName evidence="2">HTH APSES-type domain-containing protein</fullName>
    </recommendedName>
</protein>
<name>A0A9W9ES99_9EURO</name>
<accession>A0A9W9ES99</accession>
<dbReference type="InterPro" id="IPR051642">
    <property type="entry name" value="SWI6-like"/>
</dbReference>
<comment type="caution">
    <text evidence="3">The sequence shown here is derived from an EMBL/GenBank/DDBJ whole genome shotgun (WGS) entry which is preliminary data.</text>
</comment>
<sequence>MASIKSLLNPLPEAPPLPQLTPSTASICMPYEKRQKMARDGPVFRPGNIRGELRYPPCEERDEELERIHREWKLHPIGKIAQFPRHIPYSSEKKSFQERTGRHCFNVFQYTYEVPGEGTQWTVMWDYNIGLVRTTHLFKCNEYSKTTPGKMLNANPGLREICHSITGGALAAQGYWMPYEAAKALAATFCWKIRYALTPLFGTDFPSLCVKPSDQAQYGRMVIDPAIVQRATETANHYRQLALQSEPRSSLHEDDPPSSTPTLLHRREDATPQFPSVTEIDIRRRRHILPRPTRYSHYADSVGSGSGRGSSSEPSYCTSPKSPLHPSFTPVNTPRSSEIVPRTQLPSPRRAIIPSYAGGRLHAASTSLSDESESDTDASSNPRSDLSRTPECPSLDLHTGGKRHSGCDGSADADENMSDHTTDFDEDESVDDVGDEDYLERSSNSLSGGVPLGTKDSSLKKNLSRAASTNPRERMPTSRLFAREVKAAHALLHLHTQEANTSDTDIDDVASVNVWGSSLGSRLLTGTRKRRRASL</sequence>
<feature type="compositionally biased region" description="Acidic residues" evidence="1">
    <location>
        <begin position="424"/>
        <end position="438"/>
    </location>
</feature>
<organism evidence="3 4">
    <name type="scientific">Penicillium alfredii</name>
    <dbReference type="NCBI Taxonomy" id="1506179"/>
    <lineage>
        <taxon>Eukaryota</taxon>
        <taxon>Fungi</taxon>
        <taxon>Dikarya</taxon>
        <taxon>Ascomycota</taxon>
        <taxon>Pezizomycotina</taxon>
        <taxon>Eurotiomycetes</taxon>
        <taxon>Eurotiomycetidae</taxon>
        <taxon>Eurotiales</taxon>
        <taxon>Aspergillaceae</taxon>
        <taxon>Penicillium</taxon>
    </lineage>
</organism>
<evidence type="ECO:0000313" key="4">
    <source>
        <dbReference type="Proteomes" id="UP001141434"/>
    </source>
</evidence>
<feature type="domain" description="HTH APSES-type" evidence="2">
    <location>
        <begin position="94"/>
        <end position="212"/>
    </location>
</feature>
<dbReference type="GeneID" id="81398058"/>
<reference evidence="3" key="1">
    <citation type="submission" date="2022-11" db="EMBL/GenBank/DDBJ databases">
        <authorList>
            <person name="Petersen C."/>
        </authorList>
    </citation>
    <scope>NUCLEOTIDE SEQUENCE</scope>
    <source>
        <strain evidence="3">IBT 34128</strain>
    </source>
</reference>
<gene>
    <name evidence="3" type="ORF">NUU61_008364</name>
</gene>
<dbReference type="AlphaFoldDB" id="A0A9W9ES99"/>
<evidence type="ECO:0000256" key="1">
    <source>
        <dbReference type="SAM" id="MobiDB-lite"/>
    </source>
</evidence>
<reference evidence="3" key="2">
    <citation type="journal article" date="2023" name="IMA Fungus">
        <title>Comparative genomic study of the Penicillium genus elucidates a diverse pangenome and 15 lateral gene transfer events.</title>
        <authorList>
            <person name="Petersen C."/>
            <person name="Sorensen T."/>
            <person name="Nielsen M.R."/>
            <person name="Sondergaard T.E."/>
            <person name="Sorensen J.L."/>
            <person name="Fitzpatrick D.A."/>
            <person name="Frisvad J.C."/>
            <person name="Nielsen K.L."/>
        </authorList>
    </citation>
    <scope>NUCLEOTIDE SEQUENCE</scope>
    <source>
        <strain evidence="3">IBT 34128</strain>
    </source>
</reference>
<dbReference type="InterPro" id="IPR003163">
    <property type="entry name" value="Tscrpt_reg_HTH_APSES-type"/>
</dbReference>
<dbReference type="InterPro" id="IPR036887">
    <property type="entry name" value="HTH_APSES_sf"/>
</dbReference>
<feature type="region of interest" description="Disordered" evidence="1">
    <location>
        <begin position="244"/>
        <end position="350"/>
    </location>
</feature>
<dbReference type="Gene3D" id="3.10.260.10">
    <property type="entry name" value="Transcription regulator HTH, APSES-type DNA-binding domain"/>
    <property type="match status" value="1"/>
</dbReference>
<dbReference type="RefSeq" id="XP_056509182.1">
    <property type="nucleotide sequence ID" value="XM_056658889.1"/>
</dbReference>
<dbReference type="EMBL" id="JAPMSZ010000010">
    <property type="protein sequence ID" value="KAJ5087057.1"/>
    <property type="molecule type" value="Genomic_DNA"/>
</dbReference>
<dbReference type="GO" id="GO:0000981">
    <property type="term" value="F:DNA-binding transcription factor activity, RNA polymerase II-specific"/>
    <property type="evidence" value="ECO:0007669"/>
    <property type="project" value="UniProtKB-ARBA"/>
</dbReference>
<dbReference type="GO" id="GO:0030907">
    <property type="term" value="C:MBF transcription complex"/>
    <property type="evidence" value="ECO:0007669"/>
    <property type="project" value="TreeGrafter"/>
</dbReference>
<keyword evidence="4" id="KW-1185">Reference proteome</keyword>
<dbReference type="PROSITE" id="PS51299">
    <property type="entry name" value="HTH_APSES"/>
    <property type="match status" value="1"/>
</dbReference>
<dbReference type="GO" id="GO:0033309">
    <property type="term" value="C:SBF transcription complex"/>
    <property type="evidence" value="ECO:0007669"/>
    <property type="project" value="TreeGrafter"/>
</dbReference>
<proteinExistence type="predicted"/>
<evidence type="ECO:0000259" key="2">
    <source>
        <dbReference type="PROSITE" id="PS51299"/>
    </source>
</evidence>
<feature type="region of interest" description="Disordered" evidence="1">
    <location>
        <begin position="362"/>
        <end position="475"/>
    </location>
</feature>